<feature type="transmembrane region" description="Helical" evidence="1">
    <location>
        <begin position="16"/>
        <end position="35"/>
    </location>
</feature>
<name>A0ABW0IFC6_9BACT</name>
<dbReference type="EMBL" id="JBHSMA010000006">
    <property type="protein sequence ID" value="MFC5411260.1"/>
    <property type="molecule type" value="Genomic_DNA"/>
</dbReference>
<dbReference type="Pfam" id="PF04238">
    <property type="entry name" value="DUF420"/>
    <property type="match status" value="1"/>
</dbReference>
<keyword evidence="1" id="KW-0812">Transmembrane</keyword>
<feature type="transmembrane region" description="Helical" evidence="1">
    <location>
        <begin position="95"/>
        <end position="118"/>
    </location>
</feature>
<feature type="transmembrane region" description="Helical" evidence="1">
    <location>
        <begin position="139"/>
        <end position="160"/>
    </location>
</feature>
<protein>
    <submittedName>
        <fullName evidence="2">DUF420 domain-containing protein</fullName>
    </submittedName>
</protein>
<organism evidence="2 3">
    <name type="scientific">Larkinella bovis</name>
    <dbReference type="NCBI Taxonomy" id="683041"/>
    <lineage>
        <taxon>Bacteria</taxon>
        <taxon>Pseudomonadati</taxon>
        <taxon>Bacteroidota</taxon>
        <taxon>Cytophagia</taxon>
        <taxon>Cytophagales</taxon>
        <taxon>Spirosomataceae</taxon>
        <taxon>Larkinella</taxon>
    </lineage>
</organism>
<evidence type="ECO:0000256" key="1">
    <source>
        <dbReference type="SAM" id="Phobius"/>
    </source>
</evidence>
<accession>A0ABW0IFC6</accession>
<feature type="transmembrane region" description="Helical" evidence="1">
    <location>
        <begin position="47"/>
        <end position="66"/>
    </location>
</feature>
<sequence>MTISFPPSIFGARCDVLMDIVVISMAIILPLLWYSYKKVKVERNYRLHKNIQLTMFIILFFVVLLFEYDMKQHGGIFAMVKGSAYEGTFFLNFMIYFHTFLSITTSLIWILLIPISFNKFGKNPKPGKFSKTHKLWGKIGMWDMALTCITGLILYIFGFLL</sequence>
<comment type="caution">
    <text evidence="2">The sequence shown here is derived from an EMBL/GenBank/DDBJ whole genome shotgun (WGS) entry which is preliminary data.</text>
</comment>
<reference evidence="3" key="1">
    <citation type="journal article" date="2019" name="Int. J. Syst. Evol. Microbiol.">
        <title>The Global Catalogue of Microorganisms (GCM) 10K type strain sequencing project: providing services to taxonomists for standard genome sequencing and annotation.</title>
        <authorList>
            <consortium name="The Broad Institute Genomics Platform"/>
            <consortium name="The Broad Institute Genome Sequencing Center for Infectious Disease"/>
            <person name="Wu L."/>
            <person name="Ma J."/>
        </authorList>
    </citation>
    <scope>NUCLEOTIDE SEQUENCE [LARGE SCALE GENOMIC DNA]</scope>
    <source>
        <strain evidence="3">CCUG 55250</strain>
    </source>
</reference>
<dbReference type="Proteomes" id="UP001596106">
    <property type="component" value="Unassembled WGS sequence"/>
</dbReference>
<dbReference type="RefSeq" id="WP_379847982.1">
    <property type="nucleotide sequence ID" value="NZ_JBHSMA010000006.1"/>
</dbReference>
<keyword evidence="3" id="KW-1185">Reference proteome</keyword>
<keyword evidence="1" id="KW-0472">Membrane</keyword>
<keyword evidence="1" id="KW-1133">Transmembrane helix</keyword>
<evidence type="ECO:0000313" key="2">
    <source>
        <dbReference type="EMBL" id="MFC5411260.1"/>
    </source>
</evidence>
<evidence type="ECO:0000313" key="3">
    <source>
        <dbReference type="Proteomes" id="UP001596106"/>
    </source>
</evidence>
<proteinExistence type="predicted"/>
<gene>
    <name evidence="2" type="ORF">ACFPMF_18205</name>
</gene>
<dbReference type="InterPro" id="IPR007352">
    <property type="entry name" value="DUF420"/>
</dbReference>